<evidence type="ECO:0000256" key="1">
    <source>
        <dbReference type="ARBA" id="ARBA00006295"/>
    </source>
</evidence>
<gene>
    <name evidence="3" type="ORF">B5F14_05465</name>
</gene>
<feature type="domain" description="ParB-like N-terminal" evidence="2">
    <location>
        <begin position="31"/>
        <end position="122"/>
    </location>
</feature>
<organism evidence="3 4">
    <name type="scientific">Faecalitalea cylindroides</name>
    <dbReference type="NCBI Taxonomy" id="39483"/>
    <lineage>
        <taxon>Bacteria</taxon>
        <taxon>Bacillati</taxon>
        <taxon>Bacillota</taxon>
        <taxon>Erysipelotrichia</taxon>
        <taxon>Erysipelotrichales</taxon>
        <taxon>Erysipelotrichaceae</taxon>
        <taxon>Faecalitalea</taxon>
    </lineage>
</organism>
<evidence type="ECO:0000313" key="3">
    <source>
        <dbReference type="EMBL" id="OUP60559.1"/>
    </source>
</evidence>
<reference evidence="4" key="1">
    <citation type="submission" date="2017-04" db="EMBL/GenBank/DDBJ databases">
        <title>Function of individual gut microbiota members based on whole genome sequencing of pure cultures obtained from chicken caecum.</title>
        <authorList>
            <person name="Medvecky M."/>
            <person name="Cejkova D."/>
            <person name="Polansky O."/>
            <person name="Karasova D."/>
            <person name="Kubasova T."/>
            <person name="Cizek A."/>
            <person name="Rychlik I."/>
        </authorList>
    </citation>
    <scope>NUCLEOTIDE SEQUENCE [LARGE SCALE GENOMIC DNA]</scope>
    <source>
        <strain evidence="4">An178</strain>
    </source>
</reference>
<dbReference type="SMART" id="SM00470">
    <property type="entry name" value="ParB"/>
    <property type="match status" value="1"/>
</dbReference>
<dbReference type="EMBL" id="NFKM01000009">
    <property type="protein sequence ID" value="OUP60559.1"/>
    <property type="molecule type" value="Genomic_DNA"/>
</dbReference>
<dbReference type="GO" id="GO:0007059">
    <property type="term" value="P:chromosome segregation"/>
    <property type="evidence" value="ECO:0007669"/>
    <property type="project" value="TreeGrafter"/>
</dbReference>
<protein>
    <submittedName>
        <fullName evidence="3">Chromosome partitioning protein ParB</fullName>
    </submittedName>
</protein>
<proteinExistence type="inferred from homology"/>
<dbReference type="NCBIfam" id="TIGR00180">
    <property type="entry name" value="parB_part"/>
    <property type="match status" value="1"/>
</dbReference>
<dbReference type="SUPFAM" id="SSF110849">
    <property type="entry name" value="ParB/Sulfiredoxin"/>
    <property type="match status" value="1"/>
</dbReference>
<dbReference type="InterPro" id="IPR003115">
    <property type="entry name" value="ParB_N"/>
</dbReference>
<dbReference type="AlphaFoldDB" id="A0A1Y4LY36"/>
<dbReference type="Proteomes" id="UP000195447">
    <property type="component" value="Unassembled WGS sequence"/>
</dbReference>
<keyword evidence="4" id="KW-1185">Reference proteome</keyword>
<comment type="similarity">
    <text evidence="1">Belongs to the ParB family.</text>
</comment>
<dbReference type="PANTHER" id="PTHR33375">
    <property type="entry name" value="CHROMOSOME-PARTITIONING PROTEIN PARB-RELATED"/>
    <property type="match status" value="1"/>
</dbReference>
<comment type="caution">
    <text evidence="3">The sequence shown here is derived from an EMBL/GenBank/DDBJ whole genome shotgun (WGS) entry which is preliminary data.</text>
</comment>
<dbReference type="CDD" id="cd16407">
    <property type="entry name" value="ParB_N_like"/>
    <property type="match status" value="1"/>
</dbReference>
<dbReference type="GO" id="GO:0003677">
    <property type="term" value="F:DNA binding"/>
    <property type="evidence" value="ECO:0007669"/>
    <property type="project" value="InterPro"/>
</dbReference>
<dbReference type="Pfam" id="PF02195">
    <property type="entry name" value="ParB_N"/>
    <property type="match status" value="1"/>
</dbReference>
<dbReference type="PANTHER" id="PTHR33375:SF1">
    <property type="entry name" value="CHROMOSOME-PARTITIONING PROTEIN PARB-RELATED"/>
    <property type="match status" value="1"/>
</dbReference>
<dbReference type="Gene3D" id="3.90.1530.30">
    <property type="match status" value="1"/>
</dbReference>
<name>A0A1Y4LY36_9FIRM</name>
<dbReference type="SUPFAM" id="SSF109709">
    <property type="entry name" value="KorB DNA-binding domain-like"/>
    <property type="match status" value="1"/>
</dbReference>
<dbReference type="RefSeq" id="WP_087158578.1">
    <property type="nucleotide sequence ID" value="NZ_NFKM01000009.1"/>
</dbReference>
<sequence length="317" mass="36823">MRKIDLGLPTYEESLFSTEEQRQDAKLEKVMKIPIDEIHAFKNHPFHVRQDEEMQKLIDSVHENGILMPVLVRPDKDGNGYEMISGHRRKFALEFNGAKEIDAIVRDLDDDQATIIMVDSNIQRENILPTERGFAYRMKLEAMKHQGKRVDLTCAQVGHKSETNKKSIDLLADDVGESRNQVKRYIRLTYLVKPLRDMVDGIHEDGFTIALNPAYELSFLTTKEQNELVHVIENTLATPSLAQSQEMKRKSQEGILSPDIMMDMLLAEKPNQKEKLSFRMEEINKYFPRSYTPNQKKELIIKLLGEWQKKKEKAQIR</sequence>
<evidence type="ECO:0000313" key="4">
    <source>
        <dbReference type="Proteomes" id="UP000195447"/>
    </source>
</evidence>
<dbReference type="GO" id="GO:0005694">
    <property type="term" value="C:chromosome"/>
    <property type="evidence" value="ECO:0007669"/>
    <property type="project" value="TreeGrafter"/>
</dbReference>
<dbReference type="InterPro" id="IPR050336">
    <property type="entry name" value="Chromosome_partition/occlusion"/>
</dbReference>
<evidence type="ECO:0000259" key="2">
    <source>
        <dbReference type="SMART" id="SM00470"/>
    </source>
</evidence>
<accession>A0A1Y4LY36</accession>
<dbReference type="InterPro" id="IPR004437">
    <property type="entry name" value="ParB/RepB/Spo0J"/>
</dbReference>
<dbReference type="InterPro" id="IPR036086">
    <property type="entry name" value="ParB/Sulfiredoxin_sf"/>
</dbReference>
<dbReference type="Gene3D" id="1.10.10.2830">
    <property type="match status" value="1"/>
</dbReference>